<feature type="binding site" evidence="10">
    <location>
        <position position="21"/>
    </location>
    <ligand>
        <name>substrate</name>
    </ligand>
</feature>
<dbReference type="InterPro" id="IPR017736">
    <property type="entry name" value="Glyco_hydro_1_beta-glucosidase"/>
</dbReference>
<dbReference type="GO" id="GO:0005829">
    <property type="term" value="C:cytosol"/>
    <property type="evidence" value="ECO:0007669"/>
    <property type="project" value="TreeGrafter"/>
</dbReference>
<evidence type="ECO:0000256" key="12">
    <source>
        <dbReference type="RuleBase" id="RU361175"/>
    </source>
</evidence>
<dbReference type="InterPro" id="IPR018120">
    <property type="entry name" value="Glyco_hydro_1_AS"/>
</dbReference>
<feature type="binding site" evidence="10">
    <location>
        <position position="122"/>
    </location>
    <ligand>
        <name>substrate</name>
    </ligand>
</feature>
<protein>
    <recommendedName>
        <fullName evidence="3 12">Beta-glucosidase</fullName>
        <ecNumber evidence="3 12">3.2.1.21</ecNumber>
    </recommendedName>
</protein>
<evidence type="ECO:0000256" key="11">
    <source>
        <dbReference type="PROSITE-ProRule" id="PRU10055"/>
    </source>
</evidence>
<dbReference type="InterPro" id="IPR017853">
    <property type="entry name" value="GH"/>
</dbReference>
<dbReference type="PANTHER" id="PTHR10353">
    <property type="entry name" value="GLYCOSYL HYDROLASE"/>
    <property type="match status" value="1"/>
</dbReference>
<comment type="similarity">
    <text evidence="2 12">Belongs to the glycosyl hydrolase 1 family.</text>
</comment>
<evidence type="ECO:0000256" key="1">
    <source>
        <dbReference type="ARBA" id="ARBA00000448"/>
    </source>
</evidence>
<dbReference type="PRINTS" id="PR00131">
    <property type="entry name" value="GLHYDRLASE1"/>
</dbReference>
<gene>
    <name evidence="13" type="primary">bglA</name>
    <name evidence="13" type="ORF">SPIRO4BDMA_80142</name>
</gene>
<feature type="binding site" evidence="10">
    <location>
        <begin position="407"/>
        <end position="408"/>
    </location>
    <ligand>
        <name>substrate</name>
    </ligand>
</feature>
<keyword evidence="8" id="KW-0624">Polysaccharide degradation</keyword>
<proteinExistence type="inferred from homology"/>
<dbReference type="EC" id="3.2.1.21" evidence="3 12"/>
<feature type="binding site" evidence="10">
    <location>
        <position position="166"/>
    </location>
    <ligand>
        <name>substrate</name>
    </ligand>
</feature>
<feature type="binding site" evidence="10">
    <location>
        <position position="400"/>
    </location>
    <ligand>
        <name>substrate</name>
    </ligand>
</feature>
<keyword evidence="4 12" id="KW-0378">Hydrolase</keyword>
<dbReference type="SUPFAM" id="SSF51445">
    <property type="entry name" value="(Trans)glycosidases"/>
    <property type="match status" value="1"/>
</dbReference>
<dbReference type="NCBIfam" id="TIGR03356">
    <property type="entry name" value="BGL"/>
    <property type="match status" value="1"/>
</dbReference>
<evidence type="ECO:0000256" key="2">
    <source>
        <dbReference type="ARBA" id="ARBA00010838"/>
    </source>
</evidence>
<sequence length="446" mass="50453">MKRQDDFPDDFIWGCSTSSYQIEGAVKEDGRGPSIWDTFAHTPGKVTGGHTGDIACDSYHRWKDDISLLRELNAGAYRFSVSWPRIQPRGKGAPNQVGLDYYSRLVDALIGAGIEPWLELFHWDLPQPLEEEGGWRVRDTAMRFEEYAAIMYEHIGDRVCHWTSMNEPWCAAFLGHLTGEHAPGLRDRQAASRAVHHLLLAHGLAVRAYRQSGLAGEYGLVINPNRPRPATLRPEDVDASERASVERTSLWLDPVFGRGYPADFVERFGDDLPIEAGDMDIIASPLDFIGVNYYNEEAVRAAAPSADNPYGFEFVPTYQKRTGMDWEIEPQGLRRILEYIAATWPCRSLFVTENGAAFPDIPGPDGIIRDYDRIEYMRGHIAACGEALAHGVPLKGYFVWSLMDNFEWSFGYTRKFGLVSIDHITKARRPKLSFYYYRDRIAGFGL</sequence>
<comment type="catalytic activity">
    <reaction evidence="1 12">
        <text>Hydrolysis of terminal, non-reducing beta-D-glucosyl residues with release of beta-D-glucose.</text>
        <dbReference type="EC" id="3.2.1.21"/>
    </reaction>
</comment>
<dbReference type="PANTHER" id="PTHR10353:SF36">
    <property type="entry name" value="LP05116P"/>
    <property type="match status" value="1"/>
</dbReference>
<dbReference type="PROSITE" id="PS00572">
    <property type="entry name" value="GLYCOSYL_HYDROL_F1_1"/>
    <property type="match status" value="1"/>
</dbReference>
<accession>A0A3P3XUR5</accession>
<dbReference type="InterPro" id="IPR001360">
    <property type="entry name" value="Glyco_hydro_1"/>
</dbReference>
<evidence type="ECO:0000256" key="7">
    <source>
        <dbReference type="ARBA" id="ARBA00023295"/>
    </source>
</evidence>
<evidence type="ECO:0000313" key="13">
    <source>
        <dbReference type="EMBL" id="SLM20035.1"/>
    </source>
</evidence>
<feature type="binding site" evidence="10">
    <location>
        <position position="294"/>
    </location>
    <ligand>
        <name>substrate</name>
    </ligand>
</feature>
<evidence type="ECO:0000256" key="8">
    <source>
        <dbReference type="ARBA" id="ARBA00023326"/>
    </source>
</evidence>
<evidence type="ECO:0000256" key="5">
    <source>
        <dbReference type="ARBA" id="ARBA00023001"/>
    </source>
</evidence>
<name>A0A3P3XUR5_9SPIR</name>
<evidence type="ECO:0000256" key="4">
    <source>
        <dbReference type="ARBA" id="ARBA00022801"/>
    </source>
</evidence>
<evidence type="ECO:0000256" key="6">
    <source>
        <dbReference type="ARBA" id="ARBA00023277"/>
    </source>
</evidence>
<keyword evidence="7 12" id="KW-0326">Glycosidase</keyword>
<organism evidence="13">
    <name type="scientific">uncultured spirochete</name>
    <dbReference type="NCBI Taxonomy" id="156406"/>
    <lineage>
        <taxon>Bacteria</taxon>
        <taxon>Pseudomonadati</taxon>
        <taxon>Spirochaetota</taxon>
        <taxon>Spirochaetia</taxon>
        <taxon>Spirochaetales</taxon>
        <taxon>environmental samples</taxon>
    </lineage>
</organism>
<dbReference type="PROSITE" id="PS00653">
    <property type="entry name" value="GLYCOSYL_HYDROL_F1_2"/>
    <property type="match status" value="1"/>
</dbReference>
<evidence type="ECO:0000256" key="10">
    <source>
        <dbReference type="PIRSR" id="PIRSR617736-2"/>
    </source>
</evidence>
<dbReference type="InterPro" id="IPR033132">
    <property type="entry name" value="GH_1_N_CS"/>
</dbReference>
<feature type="active site" description="Proton donor" evidence="9">
    <location>
        <position position="167"/>
    </location>
</feature>
<keyword evidence="5" id="KW-0136">Cellulose degradation</keyword>
<evidence type="ECO:0000256" key="9">
    <source>
        <dbReference type="PIRSR" id="PIRSR617736-1"/>
    </source>
</evidence>
<evidence type="ECO:0000256" key="3">
    <source>
        <dbReference type="ARBA" id="ARBA00012744"/>
    </source>
</evidence>
<dbReference type="AlphaFoldDB" id="A0A3P3XUR5"/>
<dbReference type="Pfam" id="PF00232">
    <property type="entry name" value="Glyco_hydro_1"/>
    <property type="match status" value="1"/>
</dbReference>
<dbReference type="GO" id="GO:0030245">
    <property type="term" value="P:cellulose catabolic process"/>
    <property type="evidence" value="ECO:0007669"/>
    <property type="project" value="UniProtKB-KW"/>
</dbReference>
<dbReference type="FunFam" id="3.20.20.80:FF:000004">
    <property type="entry name" value="Beta-glucosidase 6-phospho-beta-glucosidase"/>
    <property type="match status" value="1"/>
</dbReference>
<keyword evidence="6" id="KW-0119">Carbohydrate metabolism</keyword>
<dbReference type="Gene3D" id="3.20.20.80">
    <property type="entry name" value="Glycosidases"/>
    <property type="match status" value="1"/>
</dbReference>
<reference evidence="13" key="1">
    <citation type="submission" date="2017-02" db="EMBL/GenBank/DDBJ databases">
        <authorList>
            <person name="Regsiter A."/>
            <person name="William W."/>
        </authorList>
    </citation>
    <scope>NUCLEOTIDE SEQUENCE</scope>
    <source>
        <strain evidence="13">BdmA 4</strain>
    </source>
</reference>
<dbReference type="GO" id="GO:0008422">
    <property type="term" value="F:beta-glucosidase activity"/>
    <property type="evidence" value="ECO:0007669"/>
    <property type="project" value="UniProtKB-EC"/>
</dbReference>
<feature type="active site" description="Nucleophile" evidence="9 11">
    <location>
        <position position="353"/>
    </location>
</feature>
<dbReference type="EMBL" id="FWDO01000008">
    <property type="protein sequence ID" value="SLM20035.1"/>
    <property type="molecule type" value="Genomic_DNA"/>
</dbReference>